<organism evidence="2">
    <name type="scientific">termite gut metagenome</name>
    <dbReference type="NCBI Taxonomy" id="433724"/>
    <lineage>
        <taxon>unclassified sequences</taxon>
        <taxon>metagenomes</taxon>
        <taxon>organismal metagenomes</taxon>
    </lineage>
</organism>
<dbReference type="AlphaFoldDB" id="A0A5J4RKC5"/>
<proteinExistence type="predicted"/>
<accession>A0A5J4RKC5</accession>
<sequence length="127" mass="14917">MVEVTEQKTKKDWSRFVKRVSDEMYPTAKKITLVMDNFKTHGIGAFYETFEAVEAKGLVDGFEFVFTPKHGSWLNMAEIELHVLNAQCLNRHIPAMDKMEKEVDAWQKHRNKMDAKINWQFTSKEFS</sequence>
<reference evidence="2" key="1">
    <citation type="submission" date="2019-03" db="EMBL/GenBank/DDBJ databases">
        <title>Single cell metagenomics reveals metabolic interactions within the superorganism composed of flagellate Streblomastix strix and complex community of Bacteroidetes bacteria on its surface.</title>
        <authorList>
            <person name="Treitli S.C."/>
            <person name="Kolisko M."/>
            <person name="Husnik F."/>
            <person name="Keeling P."/>
            <person name="Hampl V."/>
        </authorList>
    </citation>
    <scope>NUCLEOTIDE SEQUENCE</scope>
    <source>
        <strain evidence="2">STM</strain>
    </source>
</reference>
<evidence type="ECO:0000259" key="1">
    <source>
        <dbReference type="Pfam" id="PF13358"/>
    </source>
</evidence>
<feature type="domain" description="Tc1-like transposase DDE" evidence="1">
    <location>
        <begin position="3"/>
        <end position="97"/>
    </location>
</feature>
<dbReference type="InterPro" id="IPR038717">
    <property type="entry name" value="Tc1-like_DDE_dom"/>
</dbReference>
<dbReference type="EMBL" id="SNRY01001049">
    <property type="protein sequence ID" value="KAA6333984.1"/>
    <property type="molecule type" value="Genomic_DNA"/>
</dbReference>
<comment type="caution">
    <text evidence="2">The sequence shown here is derived from an EMBL/GenBank/DDBJ whole genome shotgun (WGS) entry which is preliminary data.</text>
</comment>
<dbReference type="Pfam" id="PF13358">
    <property type="entry name" value="DDE_3"/>
    <property type="match status" value="1"/>
</dbReference>
<evidence type="ECO:0000313" key="2">
    <source>
        <dbReference type="EMBL" id="KAA6333984.1"/>
    </source>
</evidence>
<gene>
    <name evidence="2" type="ORF">EZS27_017660</name>
</gene>
<protein>
    <recommendedName>
        <fullName evidence="1">Tc1-like transposase DDE domain-containing protein</fullName>
    </recommendedName>
</protein>
<name>A0A5J4RKC5_9ZZZZ</name>